<sequence>MFGLVIYTFVKAGEVMNSWKHYLKKVEVDHVVNISLEDVLNEKPFTYKKVIEEMNLLATQLEDETFFICSMESEDKLDFMHVDQALNSIVDEEWSTPQVEIGRKLSWHIQENERIIELELLSDKLIAVYYDTWDEAHCFCILTKQLYFERKIATSIQYFLVDIHSGDIDLTMAIEEYGKENVEKAVKFLMDSDYIIAVKKIPKDDYEIIELIDDIEWENLAENSIEFTDLGRKVYFENTLGISLTKRIEN</sequence>
<evidence type="ECO:0000313" key="2">
    <source>
        <dbReference type="EMBL" id="EOT71664.1"/>
    </source>
</evidence>
<reference evidence="2 4" key="2">
    <citation type="submission" date="2013-03" db="EMBL/GenBank/DDBJ databases">
        <title>The Genome Sequence of Enterococcus moraviensis BAA-383 (PacBio/Illumina hybrid assembly).</title>
        <authorList>
            <consortium name="The Broad Institute Genomics Platform"/>
            <consortium name="The Broad Institute Genome Sequencing Center for Infectious Disease"/>
            <person name="Earl A."/>
            <person name="Russ C."/>
            <person name="Gilmore M."/>
            <person name="Surin D."/>
            <person name="Walker B."/>
            <person name="Young S."/>
            <person name="Zeng Q."/>
            <person name="Gargeya S."/>
            <person name="Fitzgerald M."/>
            <person name="Haas B."/>
            <person name="Abouelleil A."/>
            <person name="Allen A.W."/>
            <person name="Alvarado L."/>
            <person name="Arachchi H.M."/>
            <person name="Berlin A.M."/>
            <person name="Chapman S.B."/>
            <person name="Gainer-Dewar J."/>
            <person name="Goldberg J."/>
            <person name="Griggs A."/>
            <person name="Gujja S."/>
            <person name="Hansen M."/>
            <person name="Howarth C."/>
            <person name="Imamovic A."/>
            <person name="Ireland A."/>
            <person name="Larimer J."/>
            <person name="McCowan C."/>
            <person name="Murphy C."/>
            <person name="Pearson M."/>
            <person name="Poon T.W."/>
            <person name="Priest M."/>
            <person name="Roberts A."/>
            <person name="Saif S."/>
            <person name="Shea T."/>
            <person name="Sisk P."/>
            <person name="Sykes S."/>
            <person name="Wortman J."/>
            <person name="Nusbaum C."/>
            <person name="Birren B."/>
        </authorList>
    </citation>
    <scope>NUCLEOTIDE SEQUENCE [LARGE SCALE GENOMIC DNA]</scope>
    <source>
        <strain evidence="2 4">ATCC BAA-383</strain>
    </source>
</reference>
<dbReference type="Proteomes" id="UP000013781">
    <property type="component" value="Unassembled WGS sequence"/>
</dbReference>
<reference evidence="1 3" key="1">
    <citation type="submission" date="2013-02" db="EMBL/GenBank/DDBJ databases">
        <title>The Genome Sequence of Enterococcus moraviensis BAA-383.</title>
        <authorList>
            <consortium name="The Broad Institute Genome Sequencing Platform"/>
            <consortium name="The Broad Institute Genome Sequencing Center for Infectious Disease"/>
            <person name="Earl A.M."/>
            <person name="Gilmore M.S."/>
            <person name="Lebreton F."/>
            <person name="Walker B."/>
            <person name="Young S.K."/>
            <person name="Zeng Q."/>
            <person name="Gargeya S."/>
            <person name="Fitzgerald M."/>
            <person name="Haas B."/>
            <person name="Abouelleil A."/>
            <person name="Alvarado L."/>
            <person name="Arachchi H.M."/>
            <person name="Berlin A.M."/>
            <person name="Chapman S.B."/>
            <person name="Dewar J."/>
            <person name="Goldberg J."/>
            <person name="Griggs A."/>
            <person name="Gujja S."/>
            <person name="Hansen M."/>
            <person name="Howarth C."/>
            <person name="Imamovic A."/>
            <person name="Larimer J."/>
            <person name="McCowan C."/>
            <person name="Murphy C."/>
            <person name="Neiman D."/>
            <person name="Pearson M."/>
            <person name="Priest M."/>
            <person name="Roberts A."/>
            <person name="Saif S."/>
            <person name="Shea T."/>
            <person name="Sisk P."/>
            <person name="Sykes S."/>
            <person name="Wortman J."/>
            <person name="Nusbaum C."/>
            <person name="Birren B."/>
        </authorList>
    </citation>
    <scope>NUCLEOTIDE SEQUENCE [LARGE SCALE GENOMIC DNA]</scope>
    <source>
        <strain evidence="1 3">ATCC BAA-383</strain>
    </source>
</reference>
<comment type="caution">
    <text evidence="1">The sequence shown here is derived from an EMBL/GenBank/DDBJ whole genome shotgun (WGS) entry which is preliminary data.</text>
</comment>
<dbReference type="EMBL" id="AJAS01000018">
    <property type="protein sequence ID" value="EOH98184.1"/>
    <property type="molecule type" value="Genomic_DNA"/>
</dbReference>
<protein>
    <submittedName>
        <fullName evidence="1">Uncharacterized protein</fullName>
    </submittedName>
</protein>
<name>R2TD89_9ENTE</name>
<keyword evidence="4" id="KW-1185">Reference proteome</keyword>
<gene>
    <name evidence="2" type="ORF">I586_01471</name>
    <name evidence="1" type="ORF">UAY_02431</name>
</gene>
<evidence type="ECO:0000313" key="4">
    <source>
        <dbReference type="Proteomes" id="UP000014157"/>
    </source>
</evidence>
<accession>R2TD89</accession>
<organism evidence="1 3">
    <name type="scientific">Enterococcus moraviensis ATCC BAA-383</name>
    <dbReference type="NCBI Taxonomy" id="1158609"/>
    <lineage>
        <taxon>Bacteria</taxon>
        <taxon>Bacillati</taxon>
        <taxon>Bacillota</taxon>
        <taxon>Bacilli</taxon>
        <taxon>Lactobacillales</taxon>
        <taxon>Enterococcaceae</taxon>
        <taxon>Enterococcus</taxon>
    </lineage>
</organism>
<dbReference type="AlphaFoldDB" id="R2TD89"/>
<dbReference type="Proteomes" id="UP000014157">
    <property type="component" value="Unassembled WGS sequence"/>
</dbReference>
<dbReference type="PATRIC" id="fig|1158609.3.peg.2379"/>
<dbReference type="HOGENOM" id="CLU_1110097_0_0_9"/>
<dbReference type="EMBL" id="ASWB01000002">
    <property type="protein sequence ID" value="EOT71664.1"/>
    <property type="molecule type" value="Genomic_DNA"/>
</dbReference>
<evidence type="ECO:0000313" key="3">
    <source>
        <dbReference type="Proteomes" id="UP000013781"/>
    </source>
</evidence>
<proteinExistence type="predicted"/>
<evidence type="ECO:0000313" key="1">
    <source>
        <dbReference type="EMBL" id="EOH98184.1"/>
    </source>
</evidence>